<dbReference type="InterPro" id="IPR002931">
    <property type="entry name" value="Transglutaminase-like"/>
</dbReference>
<dbReference type="Gene3D" id="3.10.620.30">
    <property type="match status" value="1"/>
</dbReference>
<organism evidence="2 3">
    <name type="scientific">Okeania hirsuta</name>
    <dbReference type="NCBI Taxonomy" id="1458930"/>
    <lineage>
        <taxon>Bacteria</taxon>
        <taxon>Bacillati</taxon>
        <taxon>Cyanobacteriota</taxon>
        <taxon>Cyanophyceae</taxon>
        <taxon>Oscillatoriophycideae</taxon>
        <taxon>Oscillatoriales</taxon>
        <taxon>Microcoleaceae</taxon>
        <taxon>Okeania</taxon>
    </lineage>
</organism>
<dbReference type="OrthoDB" id="9804872at2"/>
<name>A0A3N6PF08_9CYAN</name>
<dbReference type="Pfam" id="PF01841">
    <property type="entry name" value="Transglut_core"/>
    <property type="match status" value="1"/>
</dbReference>
<protein>
    <recommendedName>
        <fullName evidence="1">Cyclic nucleotide-binding domain-containing protein</fullName>
    </recommendedName>
</protein>
<evidence type="ECO:0000313" key="3">
    <source>
        <dbReference type="Proteomes" id="UP000269154"/>
    </source>
</evidence>
<dbReference type="RefSeq" id="WP_124143769.1">
    <property type="nucleotide sequence ID" value="NZ_CAWOKI010000366.1"/>
</dbReference>
<keyword evidence="3" id="KW-1185">Reference proteome</keyword>
<evidence type="ECO:0000313" key="2">
    <source>
        <dbReference type="EMBL" id="RQH45669.1"/>
    </source>
</evidence>
<feature type="domain" description="Cyclic nucleotide-binding" evidence="1">
    <location>
        <begin position="30"/>
        <end position="101"/>
    </location>
</feature>
<dbReference type="InterPro" id="IPR018490">
    <property type="entry name" value="cNMP-bd_dom_sf"/>
</dbReference>
<evidence type="ECO:0000259" key="1">
    <source>
        <dbReference type="PROSITE" id="PS50042"/>
    </source>
</evidence>
<dbReference type="SUPFAM" id="SSF51206">
    <property type="entry name" value="cAMP-binding domain-like"/>
    <property type="match status" value="1"/>
</dbReference>
<accession>A0A3N6PF08</accession>
<dbReference type="AlphaFoldDB" id="A0A3N6PF08"/>
<dbReference type="InterPro" id="IPR014710">
    <property type="entry name" value="RmlC-like_jellyroll"/>
</dbReference>
<dbReference type="InterPro" id="IPR000595">
    <property type="entry name" value="cNMP-bd_dom"/>
</dbReference>
<proteinExistence type="predicted"/>
<dbReference type="EMBL" id="RCBY01000045">
    <property type="protein sequence ID" value="RQH45669.1"/>
    <property type="molecule type" value="Genomic_DNA"/>
</dbReference>
<reference evidence="2 3" key="1">
    <citation type="journal article" date="2018" name="ACS Chem. Biol.">
        <title>Ketoreductase domain dysfunction expands chemodiversity: malyngamide biosynthesis in the cyanobacterium Okeania hirsuta.</title>
        <authorList>
            <person name="Moss N.A."/>
            <person name="Leao T."/>
            <person name="Rankin M."/>
            <person name="McCullough T.M."/>
            <person name="Qu P."/>
            <person name="Korobeynikov A."/>
            <person name="Smith J.L."/>
            <person name="Gerwick L."/>
            <person name="Gerwick W.H."/>
        </authorList>
    </citation>
    <scope>NUCLEOTIDE SEQUENCE [LARGE SCALE GENOMIC DNA]</scope>
    <source>
        <strain evidence="2 3">PAB10Feb10-1</strain>
    </source>
</reference>
<dbReference type="PROSITE" id="PS50042">
    <property type="entry name" value="CNMP_BINDING_3"/>
    <property type="match status" value="1"/>
</dbReference>
<dbReference type="CDD" id="cd00038">
    <property type="entry name" value="CAP_ED"/>
    <property type="match status" value="1"/>
</dbReference>
<sequence length="408" mass="46612">MLSDTKLSTMISPQVLFKIQWLGKKVVLGPNEVLYTHGDKSEHLYITLEGEVFLYYGDTEIWIGPGDFIGENGFILGTERVGTVKAGENGCTLWCVTRDKLFQKDDVETTILMSHLLIGIAPYMEIRMMEFTEEIKVAKDIVTNHCDFDHPSIRYVANLLKGKDDWESAINIWDYVRTMPYRFGFWFVKASQTFEFGFGMCTTKANLQVALLRALGIEAKYGEANVAAKYLIPFLPPAYRFKVTKNIRHYFCLVNLDGKWFRSDASFTKESLQLFAYAHPEYSFLVNKKFARGEHFAVEREGETLEYTVLDDLSQVMSKRPFYKMGNVEAMNILLDKAQGTFRPIPIWVTSTSELLRYRPQAALIKALAGSVTEADTVRRYLLESIALQAGNREENWVYSEKSPDGGL</sequence>
<gene>
    <name evidence="2" type="ORF">D5R40_10465</name>
</gene>
<dbReference type="Proteomes" id="UP000269154">
    <property type="component" value="Unassembled WGS sequence"/>
</dbReference>
<dbReference type="Gene3D" id="2.60.120.10">
    <property type="entry name" value="Jelly Rolls"/>
    <property type="match status" value="1"/>
</dbReference>
<dbReference type="SUPFAM" id="SSF54001">
    <property type="entry name" value="Cysteine proteinases"/>
    <property type="match status" value="1"/>
</dbReference>
<comment type="caution">
    <text evidence="2">The sequence shown here is derived from an EMBL/GenBank/DDBJ whole genome shotgun (WGS) entry which is preliminary data.</text>
</comment>
<dbReference type="InterPro" id="IPR038765">
    <property type="entry name" value="Papain-like_cys_pep_sf"/>
</dbReference>
<dbReference type="Pfam" id="PF00027">
    <property type="entry name" value="cNMP_binding"/>
    <property type="match status" value="1"/>
</dbReference>